<dbReference type="AlphaFoldDB" id="A0AAD9K7D2"/>
<feature type="compositionally biased region" description="Polar residues" evidence="1">
    <location>
        <begin position="43"/>
        <end position="63"/>
    </location>
</feature>
<protein>
    <submittedName>
        <fullName evidence="3">Uncharacterized protein</fullName>
    </submittedName>
</protein>
<evidence type="ECO:0000313" key="4">
    <source>
        <dbReference type="Proteomes" id="UP001209878"/>
    </source>
</evidence>
<name>A0AAD9K7D2_RIDPI</name>
<comment type="caution">
    <text evidence="3">The sequence shown here is derived from an EMBL/GenBank/DDBJ whole genome shotgun (WGS) entry which is preliminary data.</text>
</comment>
<evidence type="ECO:0000313" key="2">
    <source>
        <dbReference type="EMBL" id="KAK2143238.1"/>
    </source>
</evidence>
<dbReference type="Proteomes" id="UP001209878">
    <property type="component" value="Unassembled WGS sequence"/>
</dbReference>
<dbReference type="EMBL" id="JAODUO010001344">
    <property type="protein sequence ID" value="KAK2165876.1"/>
    <property type="molecule type" value="Genomic_DNA"/>
</dbReference>
<sequence length="318" mass="35339">MADDSSEKIDTTEKAEEDGSEKVDATENADAAEEETPDMGMQPETQNDENNPAPSNSTDSLFKSGSDPVAETEKKEEDDGAQENFSSSSGSMKVDVQGDSHSTLKLSTPSDGEKKGSISGSEKRDERDDQAFASRSSSTLKRVAFDEPTEKMSEVYEESQSPSEDQGSLQKQISSQTIETRDSTTMTTLDSEPNYSEYSSFAEHLADYSMCSDSMYSREGSVDVKPQRGSSAERYTQQAHELVNMVIENASKHLVKEQLRRQTTMDELEVELSRGSTPVASRPVYDNEVIENIDWLTIEEFTVNRGTFKIEEFIKVRI</sequence>
<feature type="compositionally biased region" description="Basic and acidic residues" evidence="1">
    <location>
        <begin position="1"/>
        <end position="14"/>
    </location>
</feature>
<accession>A0AAD9K7D2</accession>
<feature type="compositionally biased region" description="Polar residues" evidence="1">
    <location>
        <begin position="99"/>
        <end position="110"/>
    </location>
</feature>
<evidence type="ECO:0000256" key="1">
    <source>
        <dbReference type="SAM" id="MobiDB-lite"/>
    </source>
</evidence>
<feature type="compositionally biased region" description="Polar residues" evidence="1">
    <location>
        <begin position="158"/>
        <end position="194"/>
    </location>
</feature>
<feature type="region of interest" description="Disordered" evidence="1">
    <location>
        <begin position="1"/>
        <end position="194"/>
    </location>
</feature>
<dbReference type="EMBL" id="JAODUO010004581">
    <property type="protein sequence ID" value="KAK2143238.1"/>
    <property type="molecule type" value="Genomic_DNA"/>
</dbReference>
<gene>
    <name evidence="3" type="ORF">NP493_1345g00036</name>
    <name evidence="2" type="ORF">NP493_4588g00001</name>
</gene>
<reference evidence="3" key="1">
    <citation type="journal article" date="2023" name="Mol. Biol. Evol.">
        <title>Third-Generation Sequencing Reveals the Adaptive Role of the Epigenome in Three Deep-Sea Polychaetes.</title>
        <authorList>
            <person name="Perez M."/>
            <person name="Aroh O."/>
            <person name="Sun Y."/>
            <person name="Lan Y."/>
            <person name="Juniper S.K."/>
            <person name="Young C.R."/>
            <person name="Angers B."/>
            <person name="Qian P.Y."/>
        </authorList>
    </citation>
    <scope>NUCLEOTIDE SEQUENCE</scope>
    <source>
        <strain evidence="3">R07B-5</strain>
    </source>
</reference>
<feature type="compositionally biased region" description="Basic and acidic residues" evidence="1">
    <location>
        <begin position="111"/>
        <end position="130"/>
    </location>
</feature>
<keyword evidence="4" id="KW-1185">Reference proteome</keyword>
<proteinExistence type="predicted"/>
<feature type="compositionally biased region" description="Basic and acidic residues" evidence="1">
    <location>
        <begin position="143"/>
        <end position="154"/>
    </location>
</feature>
<organism evidence="3 4">
    <name type="scientific">Ridgeia piscesae</name>
    <name type="common">Tubeworm</name>
    <dbReference type="NCBI Taxonomy" id="27915"/>
    <lineage>
        <taxon>Eukaryota</taxon>
        <taxon>Metazoa</taxon>
        <taxon>Spiralia</taxon>
        <taxon>Lophotrochozoa</taxon>
        <taxon>Annelida</taxon>
        <taxon>Polychaeta</taxon>
        <taxon>Sedentaria</taxon>
        <taxon>Canalipalpata</taxon>
        <taxon>Sabellida</taxon>
        <taxon>Siboglinidae</taxon>
        <taxon>Ridgeia</taxon>
    </lineage>
</organism>
<evidence type="ECO:0000313" key="3">
    <source>
        <dbReference type="EMBL" id="KAK2165876.1"/>
    </source>
</evidence>